<keyword evidence="4" id="KW-0456">Lyase</keyword>
<sequence length="262" mass="28581">MTGADRVHGTVPHGWMSFLFPVCLRGAVSRCRRVTAKTAGMLFALGWMVCVPMSAQAKTYDFLITEAAARMQVPPEWIAAVLQSESAGDMKAVSAKGAMGLMQLMPATWTDLRRMLALGADPFDAHDNILAGAAYLRMLHERYGDAGFLAAYNAGPGRYDEHLATGRPLPQETLAYVEAVRARLRGDSPLAGQGTSRTVWPRREWQAAWLFIAPSDHPDIIMPRAEIMQRNGSGNAVRTLFVGHFSGIPNVSPLSVQEGRKS</sequence>
<evidence type="ECO:0000256" key="1">
    <source>
        <dbReference type="ARBA" id="ARBA00007734"/>
    </source>
</evidence>
<dbReference type="CDD" id="cd00254">
    <property type="entry name" value="LT-like"/>
    <property type="match status" value="1"/>
</dbReference>
<dbReference type="AlphaFoldDB" id="A0A0M0EJK5"/>
<dbReference type="STRING" id="33995.KOEU_12760"/>
<dbReference type="GO" id="GO:0016829">
    <property type="term" value="F:lyase activity"/>
    <property type="evidence" value="ECO:0007669"/>
    <property type="project" value="UniProtKB-KW"/>
</dbReference>
<protein>
    <submittedName>
        <fullName evidence="4">Soluble lytic murein transglycosylase</fullName>
        <ecNumber evidence="4">4.2.2.-</ecNumber>
    </submittedName>
</protein>
<gene>
    <name evidence="4" type="primary">slt1</name>
    <name evidence="4" type="ORF">KOEU_12760</name>
</gene>
<dbReference type="Proteomes" id="UP000037566">
    <property type="component" value="Unassembled WGS sequence"/>
</dbReference>
<dbReference type="EC" id="4.2.2.-" evidence="4"/>
<dbReference type="SUPFAM" id="SSF53955">
    <property type="entry name" value="Lysozyme-like"/>
    <property type="match status" value="1"/>
</dbReference>
<dbReference type="PANTHER" id="PTHR37423:SF2">
    <property type="entry name" value="MEMBRANE-BOUND LYTIC MUREIN TRANSGLYCOSYLASE C"/>
    <property type="match status" value="1"/>
</dbReference>
<comment type="similarity">
    <text evidence="1">Belongs to the transglycosylase Slt family.</text>
</comment>
<dbReference type="PATRIC" id="fig|33995.3.peg.1428"/>
<reference evidence="4" key="1">
    <citation type="submission" date="2015-08" db="EMBL/GenBank/DDBJ databases">
        <title>Draft genome sequence of Komagataeibacter europaeus CECT 8546 a cellulose producer strain from vinegar produced by the traditional method.</title>
        <authorList>
            <person name="Poehlein A."/>
            <person name="Valera M.J."/>
            <person name="Haack F.S."/>
            <person name="Mas A."/>
            <person name="Daniel R."/>
            <person name="Streit W.R."/>
            <person name="Mateo E."/>
        </authorList>
    </citation>
    <scope>NUCLEOTIDE SEQUENCE [LARGE SCALE GENOMIC DNA]</scope>
    <source>
        <strain evidence="4">CECT 8546</strain>
    </source>
</reference>
<dbReference type="PANTHER" id="PTHR37423">
    <property type="entry name" value="SOLUBLE LYTIC MUREIN TRANSGLYCOSYLASE-RELATED"/>
    <property type="match status" value="1"/>
</dbReference>
<dbReference type="InterPro" id="IPR008258">
    <property type="entry name" value="Transglycosylase_SLT_dom_1"/>
</dbReference>
<evidence type="ECO:0000259" key="3">
    <source>
        <dbReference type="Pfam" id="PF01464"/>
    </source>
</evidence>
<organism evidence="4 5">
    <name type="scientific">Komagataeibacter europaeus</name>
    <name type="common">Gluconacetobacter europaeus</name>
    <dbReference type="NCBI Taxonomy" id="33995"/>
    <lineage>
        <taxon>Bacteria</taxon>
        <taxon>Pseudomonadati</taxon>
        <taxon>Pseudomonadota</taxon>
        <taxon>Alphaproteobacteria</taxon>
        <taxon>Acetobacterales</taxon>
        <taxon>Acetobacteraceae</taxon>
        <taxon>Komagataeibacter</taxon>
    </lineage>
</organism>
<proteinExistence type="inferred from homology"/>
<dbReference type="EMBL" id="LHUQ01000004">
    <property type="protein sequence ID" value="KON65435.1"/>
    <property type="molecule type" value="Genomic_DNA"/>
</dbReference>
<dbReference type="InterPro" id="IPR023346">
    <property type="entry name" value="Lysozyme-like_dom_sf"/>
</dbReference>
<comment type="similarity">
    <text evidence="2">Belongs to the virb1 family.</text>
</comment>
<name>A0A0M0EJK5_KOMEU</name>
<evidence type="ECO:0000256" key="2">
    <source>
        <dbReference type="ARBA" id="ARBA00009387"/>
    </source>
</evidence>
<dbReference type="Pfam" id="PF01464">
    <property type="entry name" value="SLT"/>
    <property type="match status" value="1"/>
</dbReference>
<dbReference type="Gene3D" id="1.10.530.10">
    <property type="match status" value="1"/>
</dbReference>
<keyword evidence="5" id="KW-1185">Reference proteome</keyword>
<evidence type="ECO:0000313" key="5">
    <source>
        <dbReference type="Proteomes" id="UP000037566"/>
    </source>
</evidence>
<evidence type="ECO:0000313" key="4">
    <source>
        <dbReference type="EMBL" id="KON65435.1"/>
    </source>
</evidence>
<feature type="domain" description="Transglycosylase SLT" evidence="3">
    <location>
        <begin position="63"/>
        <end position="163"/>
    </location>
</feature>
<accession>A0A0M0EJK5</accession>
<comment type="caution">
    <text evidence="4">The sequence shown here is derived from an EMBL/GenBank/DDBJ whole genome shotgun (WGS) entry which is preliminary data.</text>
</comment>